<reference evidence="2" key="1">
    <citation type="submission" date="2021-02" db="EMBL/GenBank/DDBJ databases">
        <authorList>
            <person name="Nowell W R."/>
        </authorList>
    </citation>
    <scope>NUCLEOTIDE SEQUENCE</scope>
</reference>
<evidence type="ECO:0000313" key="3">
    <source>
        <dbReference type="EMBL" id="CAF5179688.1"/>
    </source>
</evidence>
<evidence type="ECO:0000313" key="2">
    <source>
        <dbReference type="EMBL" id="CAF4914864.1"/>
    </source>
</evidence>
<feature type="non-terminal residue" evidence="2">
    <location>
        <position position="1"/>
    </location>
</feature>
<accession>A0A8S3CIX6</accession>
<evidence type="ECO:0000256" key="1">
    <source>
        <dbReference type="SAM" id="MobiDB-lite"/>
    </source>
</evidence>
<dbReference type="AlphaFoldDB" id="A0A8S3CIX6"/>
<gene>
    <name evidence="2" type="ORF">BYL167_LOCUS52732</name>
    <name evidence="3" type="ORF">GIL414_LOCUS68892</name>
</gene>
<name>A0A8S3CIX6_9BILA</name>
<dbReference type="EMBL" id="CAJOBH010172282">
    <property type="protein sequence ID" value="CAF4914864.1"/>
    <property type="molecule type" value="Genomic_DNA"/>
</dbReference>
<proteinExistence type="predicted"/>
<dbReference type="Proteomes" id="UP000681720">
    <property type="component" value="Unassembled WGS sequence"/>
</dbReference>
<feature type="region of interest" description="Disordered" evidence="1">
    <location>
        <begin position="1"/>
        <end position="30"/>
    </location>
</feature>
<comment type="caution">
    <text evidence="2">The sequence shown here is derived from an EMBL/GenBank/DDBJ whole genome shotgun (WGS) entry which is preliminary data.</text>
</comment>
<evidence type="ECO:0000313" key="4">
    <source>
        <dbReference type="Proteomes" id="UP000681967"/>
    </source>
</evidence>
<dbReference type="Proteomes" id="UP000681967">
    <property type="component" value="Unassembled WGS sequence"/>
</dbReference>
<dbReference type="EMBL" id="CAJOBJ010329006">
    <property type="protein sequence ID" value="CAF5179688.1"/>
    <property type="molecule type" value="Genomic_DNA"/>
</dbReference>
<feature type="compositionally biased region" description="Polar residues" evidence="1">
    <location>
        <begin position="19"/>
        <end position="30"/>
    </location>
</feature>
<protein>
    <submittedName>
        <fullName evidence="2">Uncharacterized protein</fullName>
    </submittedName>
</protein>
<sequence length="30" mass="3223">MKRTFSGDEFDTSADGLGNANSQMSDIAKK</sequence>
<organism evidence="2 4">
    <name type="scientific">Rotaria magnacalcarata</name>
    <dbReference type="NCBI Taxonomy" id="392030"/>
    <lineage>
        <taxon>Eukaryota</taxon>
        <taxon>Metazoa</taxon>
        <taxon>Spiralia</taxon>
        <taxon>Gnathifera</taxon>
        <taxon>Rotifera</taxon>
        <taxon>Eurotatoria</taxon>
        <taxon>Bdelloidea</taxon>
        <taxon>Philodinida</taxon>
        <taxon>Philodinidae</taxon>
        <taxon>Rotaria</taxon>
    </lineage>
</organism>